<dbReference type="GO" id="GO:0006508">
    <property type="term" value="P:proteolysis"/>
    <property type="evidence" value="ECO:0007669"/>
    <property type="project" value="UniProtKB-KW"/>
</dbReference>
<dbReference type="Pfam" id="PF07364">
    <property type="entry name" value="DUF1485"/>
    <property type="match status" value="1"/>
</dbReference>
<keyword evidence="1" id="KW-0482">Metalloprotease</keyword>
<evidence type="ECO:0000313" key="5">
    <source>
        <dbReference type="Proteomes" id="UP000245048"/>
    </source>
</evidence>
<keyword evidence="1" id="KW-0378">Hydrolase</keyword>
<keyword evidence="5" id="KW-1185">Reference proteome</keyword>
<sequence>MGRRRILAGGIAQESHSFNPVPTGRERFNIQSGAAAIAGARGSNSLLGGILDAAAEADVEVIVPTLFRAQSGGPVEDAVFAEMRDILCDAARRGDFDAIVLPLHGGMLTPTLHDPEGALMTALRAITGPDLPMTAAFDLHAHVTPEILDTCDLLAGYLTNPHGDQGATGRRATRAALDILSGRLRPVLSAVHVPMLTLGNDRTDEEPLQGLQARARAAVESGAAYDVSIFNAQQFLDVPGLGQWVLAYGNGRDAAPDALALDLAQSLWDQRRALIGTYPSLDSCLDRAEQGTPRPLILGDQGDRVAGGGPGDSTHVLRALLARPKLPPSVVPLTDPEAVRACHAAGQGARVTLTVGGRHSTVAPPLEVTGEVLGLGTEAHITYDGPADAGYKARLGAYALLGLGNVQVLLTDQPYSYLDPDYFRAMGVDPARMGVVVTRSGYHFTLNFAATGECITVDTPGMTSYRVQELPFTVARPFFPLDEMDFAPALHAHRSRAG</sequence>
<dbReference type="AlphaFoldDB" id="A0A2U1V4B9"/>
<dbReference type="Proteomes" id="UP000245048">
    <property type="component" value="Unassembled WGS sequence"/>
</dbReference>
<dbReference type="InterPro" id="IPR015995">
    <property type="entry name" value="MlrC_N"/>
</dbReference>
<dbReference type="PIRSF" id="PIRSF012702">
    <property type="entry name" value="UCP012702"/>
    <property type="match status" value="1"/>
</dbReference>
<dbReference type="InterPro" id="IPR009197">
    <property type="entry name" value="MlrC"/>
</dbReference>
<feature type="domain" description="Microcystin LR degradation protein MlrC N-terminal" evidence="3">
    <location>
        <begin position="5"/>
        <end position="288"/>
    </location>
</feature>
<dbReference type="GO" id="GO:0008237">
    <property type="term" value="F:metallopeptidase activity"/>
    <property type="evidence" value="ECO:0007669"/>
    <property type="project" value="UniProtKB-KW"/>
</dbReference>
<dbReference type="EMBL" id="PDOA01000006">
    <property type="protein sequence ID" value="PWC28770.1"/>
    <property type="molecule type" value="Genomic_DNA"/>
</dbReference>
<comment type="similarity">
    <text evidence="1">Belongs to the peptidase M81 family.</text>
</comment>
<dbReference type="GO" id="GO:0046872">
    <property type="term" value="F:metal ion binding"/>
    <property type="evidence" value="ECO:0007669"/>
    <property type="project" value="UniProtKB-KW"/>
</dbReference>
<comment type="function">
    <text evidence="1">Involved in peptidolytic degradation of cyclic heptapeptide hepatotoxin microcystin (MC).</text>
</comment>
<organism evidence="4 5">
    <name type="scientific">Teichococcus aestuarii</name>
    <dbReference type="NCBI Taxonomy" id="568898"/>
    <lineage>
        <taxon>Bacteria</taxon>
        <taxon>Pseudomonadati</taxon>
        <taxon>Pseudomonadota</taxon>
        <taxon>Alphaproteobacteria</taxon>
        <taxon>Acetobacterales</taxon>
        <taxon>Roseomonadaceae</taxon>
        <taxon>Roseomonas</taxon>
    </lineage>
</organism>
<dbReference type="Pfam" id="PF07171">
    <property type="entry name" value="MlrC_C"/>
    <property type="match status" value="1"/>
</dbReference>
<evidence type="ECO:0000313" key="4">
    <source>
        <dbReference type="EMBL" id="PWC28770.1"/>
    </source>
</evidence>
<dbReference type="OrthoDB" id="9782658at2"/>
<dbReference type="RefSeq" id="WP_109517165.1">
    <property type="nucleotide sequence ID" value="NZ_PDOA01000006.1"/>
</dbReference>
<comment type="caution">
    <text evidence="4">The sequence shown here is derived from an EMBL/GenBank/DDBJ whole genome shotgun (WGS) entry which is preliminary data.</text>
</comment>
<evidence type="ECO:0000259" key="3">
    <source>
        <dbReference type="Pfam" id="PF07364"/>
    </source>
</evidence>
<evidence type="ECO:0000256" key="1">
    <source>
        <dbReference type="PIRNR" id="PIRNR012702"/>
    </source>
</evidence>
<keyword evidence="1" id="KW-0479">Metal-binding</keyword>
<name>A0A2U1V4B9_9PROT</name>
<comment type="cofactor">
    <cofactor evidence="1">
        <name>Zn(2+)</name>
        <dbReference type="ChEBI" id="CHEBI:29105"/>
    </cofactor>
    <text evidence="1">Binds 1 zinc ion per subunit.</text>
</comment>
<protein>
    <recommendedName>
        <fullName evidence="1">Microcystinase C</fullName>
        <shortName evidence="1">MlrC</shortName>
    </recommendedName>
</protein>
<dbReference type="InterPro" id="IPR010799">
    <property type="entry name" value="MlrC_C"/>
</dbReference>
<proteinExistence type="inferred from homology"/>
<accession>A0A2U1V4B9</accession>
<feature type="domain" description="Microcystin LR degradation protein MlrC C-terminal" evidence="2">
    <location>
        <begin position="299"/>
        <end position="473"/>
    </location>
</feature>
<gene>
    <name evidence="4" type="ORF">CR165_11690</name>
</gene>
<reference evidence="5" key="1">
    <citation type="submission" date="2017-10" db="EMBL/GenBank/DDBJ databases">
        <authorList>
            <person name="Toshchakov S.V."/>
            <person name="Goeva M.A."/>
        </authorList>
    </citation>
    <scope>NUCLEOTIDE SEQUENCE [LARGE SCALE GENOMIC DNA]</scope>
    <source>
        <strain evidence="5">JR1/69-1-13</strain>
    </source>
</reference>
<keyword evidence="1" id="KW-0645">Protease</keyword>
<evidence type="ECO:0000259" key="2">
    <source>
        <dbReference type="Pfam" id="PF07171"/>
    </source>
</evidence>